<dbReference type="EMBL" id="SRHE01000358">
    <property type="protein sequence ID" value="TWW09178.1"/>
    <property type="molecule type" value="Genomic_DNA"/>
</dbReference>
<name>A0A5C6M3K1_9PLAN</name>
<comment type="caution">
    <text evidence="13">The sequence shown here is derived from an EMBL/GenBank/DDBJ whole genome shotgun (WGS) entry which is preliminary data.</text>
</comment>
<keyword evidence="8 11" id="KW-1133">Transmembrane helix</keyword>
<reference evidence="13 14" key="2">
    <citation type="submission" date="2019-08" db="EMBL/GenBank/DDBJ databases">
        <authorList>
            <person name="Henke P."/>
        </authorList>
    </citation>
    <scope>NUCLEOTIDE SEQUENCE [LARGE SCALE GENOMIC DNA]</scope>
    <source>
        <strain evidence="13">Phe10_nw2017</strain>
    </source>
</reference>
<proteinExistence type="inferred from homology"/>
<comment type="similarity">
    <text evidence="3">Belongs to the peptidase M50B family.</text>
</comment>
<evidence type="ECO:0000256" key="11">
    <source>
        <dbReference type="SAM" id="Phobius"/>
    </source>
</evidence>
<dbReference type="InterPro" id="IPR004387">
    <property type="entry name" value="Pept_M50_Zn"/>
</dbReference>
<protein>
    <submittedName>
        <fullName evidence="13">Peptidase M50B</fullName>
    </submittedName>
</protein>
<evidence type="ECO:0000256" key="1">
    <source>
        <dbReference type="ARBA" id="ARBA00001947"/>
    </source>
</evidence>
<evidence type="ECO:0000313" key="13">
    <source>
        <dbReference type="EMBL" id="TWW09178.1"/>
    </source>
</evidence>
<sequence>MNYMPLAAGAVWSVLGELQTILAVVFGLGMVIFFHELGHFAVAKWCNVHVERFSIGIGPIIWSHQRGETEYALSVLPLGGYVKMLGQDDMDPNQMTSSEIAENPRSYSSKTVPQRMAIISAGVLMNV</sequence>
<evidence type="ECO:0000256" key="4">
    <source>
        <dbReference type="ARBA" id="ARBA00022670"/>
    </source>
</evidence>
<evidence type="ECO:0000256" key="2">
    <source>
        <dbReference type="ARBA" id="ARBA00004141"/>
    </source>
</evidence>
<dbReference type="AlphaFoldDB" id="A0A5C6M3K1"/>
<comment type="cofactor">
    <cofactor evidence="1">
        <name>Zn(2+)</name>
        <dbReference type="ChEBI" id="CHEBI:29105"/>
    </cofactor>
</comment>
<keyword evidence="5 11" id="KW-0812">Transmembrane</keyword>
<dbReference type="Pfam" id="PF02163">
    <property type="entry name" value="Peptidase_M50"/>
    <property type="match status" value="1"/>
</dbReference>
<dbReference type="PANTHER" id="PTHR42837:SF2">
    <property type="entry name" value="MEMBRANE METALLOPROTEASE ARASP2, CHLOROPLASTIC-RELATED"/>
    <property type="match status" value="1"/>
</dbReference>
<organism evidence="13 14">
    <name type="scientific">Planctomyces bekefii</name>
    <dbReference type="NCBI Taxonomy" id="1653850"/>
    <lineage>
        <taxon>Bacteria</taxon>
        <taxon>Pseudomonadati</taxon>
        <taxon>Planctomycetota</taxon>
        <taxon>Planctomycetia</taxon>
        <taxon>Planctomycetales</taxon>
        <taxon>Planctomycetaceae</taxon>
        <taxon>Planctomyces</taxon>
    </lineage>
</organism>
<evidence type="ECO:0000256" key="5">
    <source>
        <dbReference type="ARBA" id="ARBA00022692"/>
    </source>
</evidence>
<dbReference type="GO" id="GO:0004222">
    <property type="term" value="F:metalloendopeptidase activity"/>
    <property type="evidence" value="ECO:0007669"/>
    <property type="project" value="InterPro"/>
</dbReference>
<accession>A0A5C6M3K1</accession>
<keyword evidence="9" id="KW-0482">Metalloprotease</keyword>
<evidence type="ECO:0000256" key="7">
    <source>
        <dbReference type="ARBA" id="ARBA00022833"/>
    </source>
</evidence>
<reference evidence="13 14" key="1">
    <citation type="submission" date="2019-08" db="EMBL/GenBank/DDBJ databases">
        <title>100 year-old enigma solved: identification of Planctomyces bekefii, the type genus and species of the phylum Planctomycetes.</title>
        <authorList>
            <person name="Svetlana D.N."/>
            <person name="Overmann J."/>
        </authorList>
    </citation>
    <scope>NUCLEOTIDE SEQUENCE [LARGE SCALE GENOMIC DNA]</scope>
    <source>
        <strain evidence="13">Phe10_nw2017</strain>
    </source>
</reference>
<feature type="transmembrane region" description="Helical" evidence="11">
    <location>
        <begin position="12"/>
        <end position="34"/>
    </location>
</feature>
<dbReference type="GO" id="GO:0016020">
    <property type="term" value="C:membrane"/>
    <property type="evidence" value="ECO:0007669"/>
    <property type="project" value="UniProtKB-SubCell"/>
</dbReference>
<dbReference type="PANTHER" id="PTHR42837">
    <property type="entry name" value="REGULATOR OF SIGMA-E PROTEASE RSEP"/>
    <property type="match status" value="1"/>
</dbReference>
<keyword evidence="4" id="KW-0645">Protease</keyword>
<dbReference type="InterPro" id="IPR008915">
    <property type="entry name" value="Peptidase_M50"/>
</dbReference>
<dbReference type="Proteomes" id="UP000321083">
    <property type="component" value="Unassembled WGS sequence"/>
</dbReference>
<gene>
    <name evidence="13" type="ORF">E3A20_16910</name>
</gene>
<evidence type="ECO:0000313" key="14">
    <source>
        <dbReference type="Proteomes" id="UP000321083"/>
    </source>
</evidence>
<feature type="domain" description="Peptidase M50" evidence="12">
    <location>
        <begin position="24"/>
        <end position="127"/>
    </location>
</feature>
<evidence type="ECO:0000256" key="8">
    <source>
        <dbReference type="ARBA" id="ARBA00022989"/>
    </source>
</evidence>
<evidence type="ECO:0000256" key="9">
    <source>
        <dbReference type="ARBA" id="ARBA00023049"/>
    </source>
</evidence>
<keyword evidence="14" id="KW-1185">Reference proteome</keyword>
<keyword evidence="7" id="KW-0862">Zinc</keyword>
<evidence type="ECO:0000259" key="12">
    <source>
        <dbReference type="Pfam" id="PF02163"/>
    </source>
</evidence>
<comment type="subcellular location">
    <subcellularLocation>
        <location evidence="2">Membrane</location>
        <topology evidence="2">Multi-pass membrane protein</topology>
    </subcellularLocation>
</comment>
<evidence type="ECO:0000256" key="3">
    <source>
        <dbReference type="ARBA" id="ARBA00007931"/>
    </source>
</evidence>
<dbReference type="GO" id="GO:0006508">
    <property type="term" value="P:proteolysis"/>
    <property type="evidence" value="ECO:0007669"/>
    <property type="project" value="UniProtKB-KW"/>
</dbReference>
<dbReference type="CDD" id="cd06163">
    <property type="entry name" value="S2P-M50_PDZ_RseP-like"/>
    <property type="match status" value="1"/>
</dbReference>
<feature type="non-terminal residue" evidence="13">
    <location>
        <position position="127"/>
    </location>
</feature>
<keyword evidence="10 11" id="KW-0472">Membrane</keyword>
<evidence type="ECO:0000256" key="10">
    <source>
        <dbReference type="ARBA" id="ARBA00023136"/>
    </source>
</evidence>
<evidence type="ECO:0000256" key="6">
    <source>
        <dbReference type="ARBA" id="ARBA00022801"/>
    </source>
</evidence>
<keyword evidence="6" id="KW-0378">Hydrolase</keyword>